<dbReference type="Proteomes" id="UP000053477">
    <property type="component" value="Unassembled WGS sequence"/>
</dbReference>
<dbReference type="AlphaFoldDB" id="A0A0H2R6L6"/>
<sequence>MLFLYDDREKGSTLLLRREMSAQVYGRQLYLLPRNSNGSPNPGIVNSEKGTSLRRDRRGHGKEKWNHLRPLAACDLVKTNPPRKERTLSAKSSEPRDAYTDSTYHDPWFLHWCMACQYEVVHRAAEIFMRYEVENARECDSDAPRTLVSHRAPGLDDQEVHAQTGRLRRLREEARNERLSSCP</sequence>
<evidence type="ECO:0000313" key="3">
    <source>
        <dbReference type="Proteomes" id="UP000053477"/>
    </source>
</evidence>
<gene>
    <name evidence="2" type="ORF">SCHPADRAFT_894645</name>
</gene>
<feature type="region of interest" description="Disordered" evidence="1">
    <location>
        <begin position="33"/>
        <end position="63"/>
    </location>
</feature>
<name>A0A0H2R6L6_9AGAM</name>
<feature type="compositionally biased region" description="Basic and acidic residues" evidence="1">
    <location>
        <begin position="82"/>
        <end position="98"/>
    </location>
</feature>
<dbReference type="EMBL" id="KQ086139">
    <property type="protein sequence ID" value="KLO07435.1"/>
    <property type="molecule type" value="Genomic_DNA"/>
</dbReference>
<accession>A0A0H2R6L6</accession>
<organism evidence="2 3">
    <name type="scientific">Schizopora paradoxa</name>
    <dbReference type="NCBI Taxonomy" id="27342"/>
    <lineage>
        <taxon>Eukaryota</taxon>
        <taxon>Fungi</taxon>
        <taxon>Dikarya</taxon>
        <taxon>Basidiomycota</taxon>
        <taxon>Agaricomycotina</taxon>
        <taxon>Agaricomycetes</taxon>
        <taxon>Hymenochaetales</taxon>
        <taxon>Schizoporaceae</taxon>
        <taxon>Schizopora</taxon>
    </lineage>
</organism>
<evidence type="ECO:0000313" key="2">
    <source>
        <dbReference type="EMBL" id="KLO07435.1"/>
    </source>
</evidence>
<reference evidence="2 3" key="1">
    <citation type="submission" date="2015-04" db="EMBL/GenBank/DDBJ databases">
        <title>Complete genome sequence of Schizopora paradoxa KUC8140, a cosmopolitan wood degrader in East Asia.</title>
        <authorList>
            <consortium name="DOE Joint Genome Institute"/>
            <person name="Min B."/>
            <person name="Park H."/>
            <person name="Jang Y."/>
            <person name="Kim J.-J."/>
            <person name="Kim K.H."/>
            <person name="Pangilinan J."/>
            <person name="Lipzen A."/>
            <person name="Riley R."/>
            <person name="Grigoriev I.V."/>
            <person name="Spatafora J.W."/>
            <person name="Choi I.-G."/>
        </authorList>
    </citation>
    <scope>NUCLEOTIDE SEQUENCE [LARGE SCALE GENOMIC DNA]</scope>
    <source>
        <strain evidence="2 3">KUC8140</strain>
    </source>
</reference>
<feature type="region of interest" description="Disordered" evidence="1">
    <location>
        <begin position="79"/>
        <end position="98"/>
    </location>
</feature>
<keyword evidence="3" id="KW-1185">Reference proteome</keyword>
<evidence type="ECO:0000256" key="1">
    <source>
        <dbReference type="SAM" id="MobiDB-lite"/>
    </source>
</evidence>
<proteinExistence type="predicted"/>
<dbReference type="InParanoid" id="A0A0H2R6L6"/>
<protein>
    <submittedName>
        <fullName evidence="2">Uncharacterized protein</fullName>
    </submittedName>
</protein>